<dbReference type="InterPro" id="IPR036866">
    <property type="entry name" value="RibonucZ/Hydroxyglut_hydro"/>
</dbReference>
<dbReference type="SUPFAM" id="SSF56281">
    <property type="entry name" value="Metallo-hydrolase/oxidoreductase"/>
    <property type="match status" value="1"/>
</dbReference>
<dbReference type="AlphaFoldDB" id="A0A4Q2KIC8"/>
<name>A0A4Q2KIC8_9SPHN</name>
<organism evidence="1 2">
    <name type="scientific">Pelagerythrobacter rhizovicinus</name>
    <dbReference type="NCBI Taxonomy" id="2268576"/>
    <lineage>
        <taxon>Bacteria</taxon>
        <taxon>Pseudomonadati</taxon>
        <taxon>Pseudomonadota</taxon>
        <taxon>Alphaproteobacteria</taxon>
        <taxon>Sphingomonadales</taxon>
        <taxon>Erythrobacteraceae</taxon>
        <taxon>Pelagerythrobacter</taxon>
    </lineage>
</organism>
<dbReference type="OrthoDB" id="450111at2"/>
<evidence type="ECO:0000313" key="1">
    <source>
        <dbReference type="EMBL" id="RXZ63920.1"/>
    </source>
</evidence>
<protein>
    <submittedName>
        <fullName evidence="1">DUF4336 domain-containing protein</fullName>
    </submittedName>
</protein>
<comment type="caution">
    <text evidence="1">The sequence shown here is derived from an EMBL/GenBank/DDBJ whole genome shotgun (WGS) entry which is preliminary data.</text>
</comment>
<reference evidence="1 2" key="1">
    <citation type="submission" date="2019-01" db="EMBL/GenBank/DDBJ databases">
        <title>Altererythrobacter rhizovicinus sp. nov., isolated from the rhizosphere soil of Haloxylon ammodendron.</title>
        <authorList>
            <person name="Li H.-P."/>
            <person name="Gou J.-Y."/>
            <person name="Yao D."/>
            <person name="Han Q.-Q."/>
            <person name="Shao K.-Z."/>
            <person name="Zhao Q."/>
            <person name="Zhang J.-L."/>
        </authorList>
    </citation>
    <scope>NUCLEOTIDE SEQUENCE [LARGE SCALE GENOMIC DNA]</scope>
    <source>
        <strain evidence="1 2">AY-3R</strain>
    </source>
</reference>
<dbReference type="RefSeq" id="WP_129524237.1">
    <property type="nucleotide sequence ID" value="NZ_SDPV01000002.1"/>
</dbReference>
<gene>
    <name evidence="1" type="ORF">ETX26_08185</name>
</gene>
<dbReference type="PANTHER" id="PTHR33835">
    <property type="entry name" value="YALI0C07656P"/>
    <property type="match status" value="1"/>
</dbReference>
<dbReference type="Pfam" id="PF14234">
    <property type="entry name" value="DUF4336"/>
    <property type="match status" value="1"/>
</dbReference>
<accession>A0A4Q2KIC8</accession>
<evidence type="ECO:0000313" key="2">
    <source>
        <dbReference type="Proteomes" id="UP000293623"/>
    </source>
</evidence>
<sequence length="256" mass="29239">MSAFVPYEPLNTPKPFAEDVWIVDGPEIRMDYGPASLPFPTRMTVVRLSSGELWVHSPIAPDPALFEQVEALGRVRYLVAPNSLHYWYMADWLERYPEATSHAVPGLEKAKRRFRIDQVLTAGERMEWEGEIAWVLVPGTAVTEAVFFVRRGRVAVLTDLIENFEPARVRSRLLRWLIGLAKANGSTPLDMRATYLPRRREVARAVREILDWPADKVVMAHGLPYGKNGAAELQRGLGWTVRRDRTIRRWKPGSRP</sequence>
<proteinExistence type="predicted"/>
<dbReference type="Proteomes" id="UP000293623">
    <property type="component" value="Unassembled WGS sequence"/>
</dbReference>
<dbReference type="EMBL" id="SDPV01000002">
    <property type="protein sequence ID" value="RXZ63920.1"/>
    <property type="molecule type" value="Genomic_DNA"/>
</dbReference>
<keyword evidence="2" id="KW-1185">Reference proteome</keyword>
<dbReference type="PANTHER" id="PTHR33835:SF1">
    <property type="entry name" value="METALLO-BETA-LACTAMASE DOMAIN-CONTAINING PROTEIN"/>
    <property type="match status" value="1"/>
</dbReference>
<dbReference type="InterPro" id="IPR025638">
    <property type="entry name" value="DUF4336"/>
</dbReference>